<dbReference type="CDD" id="cd03225">
    <property type="entry name" value="ABC_cobalt_CbiO_domain1"/>
    <property type="match status" value="1"/>
</dbReference>
<dbReference type="AlphaFoldDB" id="A0A1M6QC68"/>
<name>A0A1M6QC68_PSETH</name>
<dbReference type="SMART" id="SM00382">
    <property type="entry name" value="AAA"/>
    <property type="match status" value="1"/>
</dbReference>
<dbReference type="InterPro" id="IPR015856">
    <property type="entry name" value="ABC_transpr_CbiO/EcfA_su"/>
</dbReference>
<accession>A0A1M6QC68</accession>
<dbReference type="Proteomes" id="UP000184363">
    <property type="component" value="Unassembled WGS sequence"/>
</dbReference>
<protein>
    <recommendedName>
        <fullName evidence="10">ABC transporter ATP-binding protein</fullName>
    </recommendedName>
</protein>
<dbReference type="PANTHER" id="PTHR43553">
    <property type="entry name" value="HEAVY METAL TRANSPORTER"/>
    <property type="match status" value="1"/>
</dbReference>
<dbReference type="Gene3D" id="3.40.50.300">
    <property type="entry name" value="P-loop containing nucleotide triphosphate hydrolases"/>
    <property type="match status" value="1"/>
</dbReference>
<evidence type="ECO:0000259" key="11">
    <source>
        <dbReference type="PROSITE" id="PS50893"/>
    </source>
</evidence>
<dbReference type="InterPro" id="IPR003593">
    <property type="entry name" value="AAA+_ATPase"/>
</dbReference>
<keyword evidence="13" id="KW-1185">Reference proteome</keyword>
<comment type="function">
    <text evidence="10">Part of an ABC transporter complex. Responsible for energy coupling to the transport system.</text>
</comment>
<reference evidence="12 13" key="1">
    <citation type="submission" date="2016-11" db="EMBL/GenBank/DDBJ databases">
        <authorList>
            <person name="Jaros S."/>
            <person name="Januszkiewicz K."/>
            <person name="Wedrychowicz H."/>
        </authorList>
    </citation>
    <scope>NUCLEOTIDE SEQUENCE [LARGE SCALE GENOMIC DNA]</scope>
    <source>
        <strain evidence="12 13">DSM 43832</strain>
    </source>
</reference>
<evidence type="ECO:0000256" key="3">
    <source>
        <dbReference type="ARBA" id="ARBA00022448"/>
    </source>
</evidence>
<keyword evidence="4 10" id="KW-1003">Cell membrane</keyword>
<dbReference type="GO" id="GO:0005524">
    <property type="term" value="F:ATP binding"/>
    <property type="evidence" value="ECO:0007669"/>
    <property type="project" value="UniProtKB-UniRule"/>
</dbReference>
<comment type="similarity">
    <text evidence="2 10">Belongs to the ABC transporter superfamily.</text>
</comment>
<dbReference type="GO" id="GO:0043190">
    <property type="term" value="C:ATP-binding cassette (ABC) transporter complex"/>
    <property type="evidence" value="ECO:0007669"/>
    <property type="project" value="TreeGrafter"/>
</dbReference>
<keyword evidence="3 10" id="KW-0813">Transport</keyword>
<dbReference type="InterPro" id="IPR017871">
    <property type="entry name" value="ABC_transporter-like_CS"/>
</dbReference>
<comment type="function">
    <text evidence="9">Probably part of an ABC transporter complex. Responsible for energy coupling to the transport system.</text>
</comment>
<evidence type="ECO:0000256" key="6">
    <source>
        <dbReference type="ARBA" id="ARBA00022840"/>
    </source>
</evidence>
<evidence type="ECO:0000256" key="4">
    <source>
        <dbReference type="ARBA" id="ARBA00022475"/>
    </source>
</evidence>
<dbReference type="PANTHER" id="PTHR43553:SF24">
    <property type="entry name" value="ENERGY-COUPLING FACTOR TRANSPORTER ATP-BINDING PROTEIN ECFA1"/>
    <property type="match status" value="1"/>
</dbReference>
<dbReference type="EMBL" id="FRAP01000003">
    <property type="protein sequence ID" value="SHK17673.1"/>
    <property type="molecule type" value="Genomic_DNA"/>
</dbReference>
<evidence type="ECO:0000313" key="12">
    <source>
        <dbReference type="EMBL" id="SHK17673.1"/>
    </source>
</evidence>
<dbReference type="PROSITE" id="PS00211">
    <property type="entry name" value="ABC_TRANSPORTER_1"/>
    <property type="match status" value="1"/>
</dbReference>
<evidence type="ECO:0000313" key="13">
    <source>
        <dbReference type="Proteomes" id="UP000184363"/>
    </source>
</evidence>
<evidence type="ECO:0000256" key="1">
    <source>
        <dbReference type="ARBA" id="ARBA00004202"/>
    </source>
</evidence>
<keyword evidence="6 10" id="KW-0067">ATP-binding</keyword>
<evidence type="ECO:0000256" key="5">
    <source>
        <dbReference type="ARBA" id="ARBA00022741"/>
    </source>
</evidence>
<comment type="subcellular location">
    <subcellularLocation>
        <location evidence="1 10">Cell membrane</location>
        <topology evidence="1 10">Peripheral membrane protein</topology>
    </subcellularLocation>
</comment>
<dbReference type="InterPro" id="IPR050095">
    <property type="entry name" value="ECF_ABC_transporter_ATP-bd"/>
</dbReference>
<keyword evidence="7" id="KW-1278">Translocase</keyword>
<dbReference type="GO" id="GO:0042626">
    <property type="term" value="F:ATPase-coupled transmembrane transporter activity"/>
    <property type="evidence" value="ECO:0007669"/>
    <property type="project" value="TreeGrafter"/>
</dbReference>
<evidence type="ECO:0000256" key="7">
    <source>
        <dbReference type="ARBA" id="ARBA00022967"/>
    </source>
</evidence>
<evidence type="ECO:0000256" key="2">
    <source>
        <dbReference type="ARBA" id="ARBA00005417"/>
    </source>
</evidence>
<evidence type="ECO:0000256" key="10">
    <source>
        <dbReference type="RuleBase" id="RU364103"/>
    </source>
</evidence>
<evidence type="ECO:0000256" key="8">
    <source>
        <dbReference type="ARBA" id="ARBA00023136"/>
    </source>
</evidence>
<dbReference type="GO" id="GO:0006824">
    <property type="term" value="P:cobalt ion transport"/>
    <property type="evidence" value="ECO:0007669"/>
    <property type="project" value="InterPro"/>
</dbReference>
<dbReference type="PROSITE" id="PS50893">
    <property type="entry name" value="ABC_TRANSPORTER_2"/>
    <property type="match status" value="1"/>
</dbReference>
<gene>
    <name evidence="12" type="ORF">SAMN05443637_103224</name>
</gene>
<dbReference type="InterPro" id="IPR027417">
    <property type="entry name" value="P-loop_NTPase"/>
</dbReference>
<keyword evidence="5 10" id="KW-0547">Nucleotide-binding</keyword>
<keyword evidence="8 10" id="KW-0472">Membrane</keyword>
<organism evidence="12 13">
    <name type="scientific">Pseudonocardia thermophila</name>
    <dbReference type="NCBI Taxonomy" id="1848"/>
    <lineage>
        <taxon>Bacteria</taxon>
        <taxon>Bacillati</taxon>
        <taxon>Actinomycetota</taxon>
        <taxon>Actinomycetes</taxon>
        <taxon>Pseudonocardiales</taxon>
        <taxon>Pseudonocardiaceae</taxon>
        <taxon>Pseudonocardia</taxon>
    </lineage>
</organism>
<dbReference type="GO" id="GO:0016887">
    <property type="term" value="F:ATP hydrolysis activity"/>
    <property type="evidence" value="ECO:0007669"/>
    <property type="project" value="InterPro"/>
</dbReference>
<dbReference type="RefSeq" id="WP_084754455.1">
    <property type="nucleotide sequence ID" value="NZ_CALGVN010000032.1"/>
</dbReference>
<dbReference type="NCBIfam" id="TIGR01166">
    <property type="entry name" value="cbiO"/>
    <property type="match status" value="1"/>
</dbReference>
<dbReference type="FunFam" id="3.40.50.300:FF:000224">
    <property type="entry name" value="Energy-coupling factor transporter ATP-binding protein EcfA"/>
    <property type="match status" value="1"/>
</dbReference>
<dbReference type="InterPro" id="IPR003439">
    <property type="entry name" value="ABC_transporter-like_ATP-bd"/>
</dbReference>
<dbReference type="InterPro" id="IPR005876">
    <property type="entry name" value="Co_trans_ATP-bd"/>
</dbReference>
<feature type="domain" description="ABC transporter" evidence="11">
    <location>
        <begin position="7"/>
        <end position="243"/>
    </location>
</feature>
<sequence>MIDPPILEGRGLRHGYDRSRPPVLDGADVVIHPGRRTAVLGPNGGGKTTLFRLLIGLIEPWSGTVLLDGEPVRRTRSELTRLRQHVQLVLQDPDDQLFAADVAQDISFGPLNLGLPAAEVSARVADALAALEITDLADRPTHLLSFGQRKRVAIAGAVAMRPRLLILDEPTAGLDPAGVEALIATLDTLHASGTSVVLSTHDVDLAYRWADEVAVVAQGRVRQSSTAQLLADESLLAAARLGPAWGPAVERLLQGLGIDARPRTAAELNELLTRVEVRWQPGLPAETP</sequence>
<dbReference type="STRING" id="1848.SAMN05443637_103224"/>
<evidence type="ECO:0000256" key="9">
    <source>
        <dbReference type="ARBA" id="ARBA00025157"/>
    </source>
</evidence>
<dbReference type="Pfam" id="PF00005">
    <property type="entry name" value="ABC_tran"/>
    <property type="match status" value="1"/>
</dbReference>
<proteinExistence type="inferred from homology"/>
<dbReference type="SUPFAM" id="SSF52540">
    <property type="entry name" value="P-loop containing nucleoside triphosphate hydrolases"/>
    <property type="match status" value="1"/>
</dbReference>